<dbReference type="eggNOG" id="KOG1303">
    <property type="taxonomic scope" value="Eukaryota"/>
</dbReference>
<evidence type="ECO:0000256" key="4">
    <source>
        <dbReference type="ARBA" id="ARBA00022989"/>
    </source>
</evidence>
<evidence type="ECO:0000256" key="1">
    <source>
        <dbReference type="ARBA" id="ARBA00004370"/>
    </source>
</evidence>
<proteinExistence type="predicted"/>
<evidence type="ECO:0000313" key="7">
    <source>
        <dbReference type="EMBL" id="EFJ38383.1"/>
    </source>
</evidence>
<comment type="subcellular location">
    <subcellularLocation>
        <location evidence="1">Membrane</location>
    </subcellularLocation>
</comment>
<organism evidence="8">
    <name type="scientific">Selaginella moellendorffii</name>
    <name type="common">Spikemoss</name>
    <dbReference type="NCBI Taxonomy" id="88036"/>
    <lineage>
        <taxon>Eukaryota</taxon>
        <taxon>Viridiplantae</taxon>
        <taxon>Streptophyta</taxon>
        <taxon>Embryophyta</taxon>
        <taxon>Tracheophyta</taxon>
        <taxon>Lycopodiopsida</taxon>
        <taxon>Selaginellales</taxon>
        <taxon>Selaginellaceae</taxon>
        <taxon>Selaginella</taxon>
    </lineage>
</organism>
<sequence length="146" mass="16762">MAAPDAYSAILIEMHETEHGRRFDRYHELGQHVLGHHLGFWLIAPLQAIAQVGIDKVYIVAGANSLEHVYSLLDECKELDVHKCKGINLTYWMILFIGVQLFGCHSTHWFAEENINTIKPFIDEQKDQKIYLLLSKFQIVVFPLGT</sequence>
<accession>D8QQ20</accession>
<keyword evidence="8" id="KW-1185">Reference proteome</keyword>
<evidence type="ECO:0000259" key="6">
    <source>
        <dbReference type="Pfam" id="PF01490"/>
    </source>
</evidence>
<dbReference type="InterPro" id="IPR013057">
    <property type="entry name" value="AA_transpt_TM"/>
</dbReference>
<keyword evidence="3" id="KW-0813">Transport</keyword>
<keyword evidence="2" id="KW-0812">Transmembrane</keyword>
<protein>
    <recommendedName>
        <fullName evidence="6">Amino acid transporter transmembrane domain-containing protein</fullName>
    </recommendedName>
</protein>
<dbReference type="HOGENOM" id="CLU_1780635_0_0_1"/>
<name>D8QQ20_SELML</name>
<gene>
    <name evidence="7" type="ORF">SELMODRAFT_402247</name>
</gene>
<keyword evidence="4" id="KW-1133">Transmembrane helix</keyword>
<dbReference type="GO" id="GO:0016020">
    <property type="term" value="C:membrane"/>
    <property type="evidence" value="ECO:0007669"/>
    <property type="project" value="UniProtKB-SubCell"/>
</dbReference>
<dbReference type="AlphaFoldDB" id="D8QQ20"/>
<dbReference type="Pfam" id="PF01490">
    <property type="entry name" value="Aa_trans"/>
    <property type="match status" value="1"/>
</dbReference>
<evidence type="ECO:0000313" key="8">
    <source>
        <dbReference type="Proteomes" id="UP000001514"/>
    </source>
</evidence>
<dbReference type="Gramene" id="EFJ38383">
    <property type="protein sequence ID" value="EFJ38383"/>
    <property type="gene ID" value="SELMODRAFT_402247"/>
</dbReference>
<keyword evidence="3" id="KW-0029">Amino-acid transport</keyword>
<reference evidence="7 8" key="1">
    <citation type="journal article" date="2011" name="Science">
        <title>The Selaginella genome identifies genetic changes associated with the evolution of vascular plants.</title>
        <authorList>
            <person name="Banks J.A."/>
            <person name="Nishiyama T."/>
            <person name="Hasebe M."/>
            <person name="Bowman J.L."/>
            <person name="Gribskov M."/>
            <person name="dePamphilis C."/>
            <person name="Albert V.A."/>
            <person name="Aono N."/>
            <person name="Aoyama T."/>
            <person name="Ambrose B.A."/>
            <person name="Ashton N.W."/>
            <person name="Axtell M.J."/>
            <person name="Barker E."/>
            <person name="Barker M.S."/>
            <person name="Bennetzen J.L."/>
            <person name="Bonawitz N.D."/>
            <person name="Chapple C."/>
            <person name="Cheng C."/>
            <person name="Correa L.G."/>
            <person name="Dacre M."/>
            <person name="DeBarry J."/>
            <person name="Dreyer I."/>
            <person name="Elias M."/>
            <person name="Engstrom E.M."/>
            <person name="Estelle M."/>
            <person name="Feng L."/>
            <person name="Finet C."/>
            <person name="Floyd S.K."/>
            <person name="Frommer W.B."/>
            <person name="Fujita T."/>
            <person name="Gramzow L."/>
            <person name="Gutensohn M."/>
            <person name="Harholt J."/>
            <person name="Hattori M."/>
            <person name="Heyl A."/>
            <person name="Hirai T."/>
            <person name="Hiwatashi Y."/>
            <person name="Ishikawa M."/>
            <person name="Iwata M."/>
            <person name="Karol K.G."/>
            <person name="Koehler B."/>
            <person name="Kolukisaoglu U."/>
            <person name="Kubo M."/>
            <person name="Kurata T."/>
            <person name="Lalonde S."/>
            <person name="Li K."/>
            <person name="Li Y."/>
            <person name="Litt A."/>
            <person name="Lyons E."/>
            <person name="Manning G."/>
            <person name="Maruyama T."/>
            <person name="Michael T.P."/>
            <person name="Mikami K."/>
            <person name="Miyazaki S."/>
            <person name="Morinaga S."/>
            <person name="Murata T."/>
            <person name="Mueller-Roeber B."/>
            <person name="Nelson D.R."/>
            <person name="Obara M."/>
            <person name="Oguri Y."/>
            <person name="Olmstead R.G."/>
            <person name="Onodera N."/>
            <person name="Petersen B.L."/>
            <person name="Pils B."/>
            <person name="Prigge M."/>
            <person name="Rensing S.A."/>
            <person name="Riano-Pachon D.M."/>
            <person name="Roberts A.W."/>
            <person name="Sato Y."/>
            <person name="Scheller H.V."/>
            <person name="Schulz B."/>
            <person name="Schulz C."/>
            <person name="Shakirov E.V."/>
            <person name="Shibagaki N."/>
            <person name="Shinohara N."/>
            <person name="Shippen D.E."/>
            <person name="Soerensen I."/>
            <person name="Sotooka R."/>
            <person name="Sugimoto N."/>
            <person name="Sugita M."/>
            <person name="Sumikawa N."/>
            <person name="Tanurdzic M."/>
            <person name="Theissen G."/>
            <person name="Ulvskov P."/>
            <person name="Wakazuki S."/>
            <person name="Weng J.K."/>
            <person name="Willats W.W."/>
            <person name="Wipf D."/>
            <person name="Wolf P.G."/>
            <person name="Yang L."/>
            <person name="Zimmer A.D."/>
            <person name="Zhu Q."/>
            <person name="Mitros T."/>
            <person name="Hellsten U."/>
            <person name="Loque D."/>
            <person name="Otillar R."/>
            <person name="Salamov A."/>
            <person name="Schmutz J."/>
            <person name="Shapiro H."/>
            <person name="Lindquist E."/>
            <person name="Lucas S."/>
            <person name="Rokhsar D."/>
            <person name="Grigoriev I.V."/>
        </authorList>
    </citation>
    <scope>NUCLEOTIDE SEQUENCE [LARGE SCALE GENOMIC DNA]</scope>
</reference>
<dbReference type="EMBL" id="GL377565">
    <property type="protein sequence ID" value="EFJ38383.1"/>
    <property type="molecule type" value="Genomic_DNA"/>
</dbReference>
<evidence type="ECO:0000256" key="5">
    <source>
        <dbReference type="ARBA" id="ARBA00023136"/>
    </source>
</evidence>
<dbReference type="Proteomes" id="UP000001514">
    <property type="component" value="Unassembled WGS sequence"/>
</dbReference>
<dbReference type="InParanoid" id="D8QQ20"/>
<dbReference type="KEGG" id="smo:SELMODRAFT_402247"/>
<keyword evidence="5" id="KW-0472">Membrane</keyword>
<dbReference type="GO" id="GO:0006865">
    <property type="term" value="P:amino acid transport"/>
    <property type="evidence" value="ECO:0007669"/>
    <property type="project" value="UniProtKB-KW"/>
</dbReference>
<evidence type="ECO:0000256" key="2">
    <source>
        <dbReference type="ARBA" id="ARBA00022692"/>
    </source>
</evidence>
<evidence type="ECO:0000256" key="3">
    <source>
        <dbReference type="ARBA" id="ARBA00022970"/>
    </source>
</evidence>
<feature type="domain" description="Amino acid transporter transmembrane" evidence="6">
    <location>
        <begin position="10"/>
        <end position="101"/>
    </location>
</feature>